<accession>A0A6A6QCY4</accession>
<dbReference type="EMBL" id="MU004198">
    <property type="protein sequence ID" value="KAF2489924.1"/>
    <property type="molecule type" value="Genomic_DNA"/>
</dbReference>
<reference evidence="1" key="1">
    <citation type="journal article" date="2020" name="Stud. Mycol.">
        <title>101 Dothideomycetes genomes: a test case for predicting lifestyles and emergence of pathogens.</title>
        <authorList>
            <person name="Haridas S."/>
            <person name="Albert R."/>
            <person name="Binder M."/>
            <person name="Bloem J."/>
            <person name="Labutti K."/>
            <person name="Salamov A."/>
            <person name="Andreopoulos B."/>
            <person name="Baker S."/>
            <person name="Barry K."/>
            <person name="Bills G."/>
            <person name="Bluhm B."/>
            <person name="Cannon C."/>
            <person name="Castanera R."/>
            <person name="Culley D."/>
            <person name="Daum C."/>
            <person name="Ezra D."/>
            <person name="Gonzalez J."/>
            <person name="Henrissat B."/>
            <person name="Kuo A."/>
            <person name="Liang C."/>
            <person name="Lipzen A."/>
            <person name="Lutzoni F."/>
            <person name="Magnuson J."/>
            <person name="Mondo S."/>
            <person name="Nolan M."/>
            <person name="Ohm R."/>
            <person name="Pangilinan J."/>
            <person name="Park H.-J."/>
            <person name="Ramirez L."/>
            <person name="Alfaro M."/>
            <person name="Sun H."/>
            <person name="Tritt A."/>
            <person name="Yoshinaga Y."/>
            <person name="Zwiers L.-H."/>
            <person name="Turgeon B."/>
            <person name="Goodwin S."/>
            <person name="Spatafora J."/>
            <person name="Crous P."/>
            <person name="Grigoriev I."/>
        </authorList>
    </citation>
    <scope>NUCLEOTIDE SEQUENCE</scope>
    <source>
        <strain evidence="1">CBS 269.34</strain>
    </source>
</reference>
<organism evidence="1 2">
    <name type="scientific">Lophium mytilinum</name>
    <dbReference type="NCBI Taxonomy" id="390894"/>
    <lineage>
        <taxon>Eukaryota</taxon>
        <taxon>Fungi</taxon>
        <taxon>Dikarya</taxon>
        <taxon>Ascomycota</taxon>
        <taxon>Pezizomycotina</taxon>
        <taxon>Dothideomycetes</taxon>
        <taxon>Pleosporomycetidae</taxon>
        <taxon>Mytilinidiales</taxon>
        <taxon>Mytilinidiaceae</taxon>
        <taxon>Lophium</taxon>
    </lineage>
</organism>
<gene>
    <name evidence="1" type="ORF">BU16DRAFT_586089</name>
</gene>
<dbReference type="Proteomes" id="UP000799750">
    <property type="component" value="Unassembled WGS sequence"/>
</dbReference>
<dbReference type="OrthoDB" id="4387771at2759"/>
<dbReference type="AlphaFoldDB" id="A0A6A6QCY4"/>
<name>A0A6A6QCY4_9PEZI</name>
<proteinExistence type="predicted"/>
<evidence type="ECO:0000313" key="1">
    <source>
        <dbReference type="EMBL" id="KAF2489924.1"/>
    </source>
</evidence>
<keyword evidence="2" id="KW-1185">Reference proteome</keyword>
<protein>
    <submittedName>
        <fullName evidence="1">Uncharacterized protein</fullName>
    </submittedName>
</protein>
<sequence>MSKALNSFGNKALTQKNAVTKILNIPTEGSRILPSMTHDADWQCRLDAGYYNALTKRLNVVLQVNSQAKSPALQDFIKKNTTHAKLATAEFDTSAKDPRAEYARVLEELLKAGKAKLG</sequence>
<evidence type="ECO:0000313" key="2">
    <source>
        <dbReference type="Proteomes" id="UP000799750"/>
    </source>
</evidence>